<dbReference type="GO" id="GO:0008113">
    <property type="term" value="F:peptide-methionine (S)-S-oxide reductase activity"/>
    <property type="evidence" value="ECO:0007669"/>
    <property type="project" value="UniProtKB-UniRule"/>
</dbReference>
<comment type="catalytic activity">
    <reaction evidence="3 4">
        <text>[thioredoxin]-disulfide + L-methionine + H2O = L-methionine (S)-S-oxide + [thioredoxin]-dithiol</text>
        <dbReference type="Rhea" id="RHEA:19993"/>
        <dbReference type="Rhea" id="RHEA-COMP:10698"/>
        <dbReference type="Rhea" id="RHEA-COMP:10700"/>
        <dbReference type="ChEBI" id="CHEBI:15377"/>
        <dbReference type="ChEBI" id="CHEBI:29950"/>
        <dbReference type="ChEBI" id="CHEBI:50058"/>
        <dbReference type="ChEBI" id="CHEBI:57844"/>
        <dbReference type="ChEBI" id="CHEBI:58772"/>
        <dbReference type="EC" id="1.8.4.11"/>
    </reaction>
</comment>
<dbReference type="EC" id="1.8.4.11" evidence="4"/>
<evidence type="ECO:0000256" key="3">
    <source>
        <dbReference type="ARBA" id="ARBA00048782"/>
    </source>
</evidence>
<proteinExistence type="inferred from homology"/>
<dbReference type="SUPFAM" id="SSF55068">
    <property type="entry name" value="Peptide methionine sulfoxide reductase"/>
    <property type="match status" value="1"/>
</dbReference>
<name>A0A1Y5FHY5_9BACT</name>
<feature type="signal peptide" evidence="5">
    <location>
        <begin position="1"/>
        <end position="20"/>
    </location>
</feature>
<dbReference type="GO" id="GO:0033744">
    <property type="term" value="F:L-methionine:thioredoxin-disulfide S-oxidoreductase activity"/>
    <property type="evidence" value="ECO:0007669"/>
    <property type="project" value="RHEA"/>
</dbReference>
<organism evidence="7 8">
    <name type="scientific">Halobacteriovorax marinus</name>
    <dbReference type="NCBI Taxonomy" id="97084"/>
    <lineage>
        <taxon>Bacteria</taxon>
        <taxon>Pseudomonadati</taxon>
        <taxon>Bdellovibrionota</taxon>
        <taxon>Bacteriovoracia</taxon>
        <taxon>Bacteriovoracales</taxon>
        <taxon>Halobacteriovoraceae</taxon>
        <taxon>Halobacteriovorax</taxon>
    </lineage>
</organism>
<protein>
    <recommendedName>
        <fullName evidence="4">Peptide methionine sulfoxide reductase MsrA</fullName>
        <shortName evidence="4">Protein-methionine-S-oxide reductase</shortName>
        <ecNumber evidence="4">1.8.4.11</ecNumber>
    </recommendedName>
    <alternativeName>
        <fullName evidence="4">Peptide-methionine (S)-S-oxide reductase</fullName>
        <shortName evidence="4">Peptide Met(O) reductase</shortName>
    </alternativeName>
</protein>
<dbReference type="PANTHER" id="PTHR43774">
    <property type="entry name" value="PEPTIDE METHIONINE SULFOXIDE REDUCTASE"/>
    <property type="match status" value="1"/>
</dbReference>
<dbReference type="Proteomes" id="UP000196531">
    <property type="component" value="Unassembled WGS sequence"/>
</dbReference>
<evidence type="ECO:0000313" key="8">
    <source>
        <dbReference type="Proteomes" id="UP000196531"/>
    </source>
</evidence>
<dbReference type="EMBL" id="MAAO01000002">
    <property type="protein sequence ID" value="OUR99804.1"/>
    <property type="molecule type" value="Genomic_DNA"/>
</dbReference>
<dbReference type="HAMAP" id="MF_01401">
    <property type="entry name" value="MsrA"/>
    <property type="match status" value="1"/>
</dbReference>
<evidence type="ECO:0000256" key="1">
    <source>
        <dbReference type="ARBA" id="ARBA00023002"/>
    </source>
</evidence>
<keyword evidence="5" id="KW-0732">Signal</keyword>
<dbReference type="InterPro" id="IPR002569">
    <property type="entry name" value="Met_Sox_Rdtase_MsrA_dom"/>
</dbReference>
<accession>A0A1Y5FHY5</accession>
<evidence type="ECO:0000256" key="4">
    <source>
        <dbReference type="HAMAP-Rule" id="MF_01401"/>
    </source>
</evidence>
<dbReference type="Gene3D" id="3.30.1060.10">
    <property type="entry name" value="Peptide methionine sulphoxide reductase MsrA"/>
    <property type="match status" value="1"/>
</dbReference>
<evidence type="ECO:0000313" key="7">
    <source>
        <dbReference type="EMBL" id="OUR99804.1"/>
    </source>
</evidence>
<evidence type="ECO:0000259" key="6">
    <source>
        <dbReference type="Pfam" id="PF01625"/>
    </source>
</evidence>
<comment type="caution">
    <text evidence="7">The sequence shown here is derived from an EMBL/GenBank/DDBJ whole genome shotgun (WGS) entry which is preliminary data.</text>
</comment>
<comment type="similarity">
    <text evidence="4">Belongs to the MsrA Met sulfoxide reductase family.</text>
</comment>
<feature type="active site" evidence="4">
    <location>
        <position position="33"/>
    </location>
</feature>
<comment type="function">
    <text evidence="4">Has an important function as a repair enzyme for proteins that have been inactivated by oxidation. Catalyzes the reversible oxidation-reduction of methionine sulfoxide in proteins to methionine.</text>
</comment>
<gene>
    <name evidence="4" type="primary">msrA</name>
    <name evidence="7" type="ORF">A9Q84_01890</name>
</gene>
<reference evidence="8" key="1">
    <citation type="journal article" date="2017" name="Proc. Natl. Acad. Sci. U.S.A.">
        <title>Simulation of Deepwater Horizon oil plume reveals substrate specialization within a complex community of hydrocarbon-degraders.</title>
        <authorList>
            <person name="Hu P."/>
            <person name="Dubinsky E.A."/>
            <person name="Probst A.J."/>
            <person name="Wang J."/>
            <person name="Sieber C.M.K."/>
            <person name="Tom L.M."/>
            <person name="Gardinali P."/>
            <person name="Banfield J.F."/>
            <person name="Atlas R.M."/>
            <person name="Andersen G.L."/>
        </authorList>
    </citation>
    <scope>NUCLEOTIDE SEQUENCE [LARGE SCALE GENOMIC DNA]</scope>
</reference>
<keyword evidence="1 4" id="KW-0560">Oxidoreductase</keyword>
<feature type="domain" description="Peptide methionine sulphoxide reductase MsrA" evidence="6">
    <location>
        <begin position="26"/>
        <end position="177"/>
    </location>
</feature>
<dbReference type="AlphaFoldDB" id="A0A1Y5FHY5"/>
<feature type="chain" id="PRO_5012283078" description="Peptide methionine sulfoxide reductase MsrA" evidence="5">
    <location>
        <begin position="21"/>
        <end position="195"/>
    </location>
</feature>
<sequence>MKFIKFAILLSLVFGTQVTGAEKLKKATFAGGCFWCMEPPFEKLDGVKSAISGYAGGSVVNPTYRQVSAGSTGHTEVVQITYDPSIVSYKTLLATFWRNIDPTDAHGQFVDKGSHYRPAVFFHDKMQQSEALASKADLQKKKIFEKDIVVEVTPLKKFYPAEDYHQDYYKKSSIRYKFYRYNSGRDKFLNKYWKK</sequence>
<evidence type="ECO:0000256" key="2">
    <source>
        <dbReference type="ARBA" id="ARBA00047806"/>
    </source>
</evidence>
<dbReference type="Pfam" id="PF01625">
    <property type="entry name" value="PMSR"/>
    <property type="match status" value="1"/>
</dbReference>
<evidence type="ECO:0000256" key="5">
    <source>
        <dbReference type="SAM" id="SignalP"/>
    </source>
</evidence>
<dbReference type="PANTHER" id="PTHR43774:SF1">
    <property type="entry name" value="PEPTIDE METHIONINE SULFOXIDE REDUCTASE MSRA 2"/>
    <property type="match status" value="1"/>
</dbReference>
<dbReference type="InterPro" id="IPR036509">
    <property type="entry name" value="Met_Sox_Rdtase_MsrA_sf"/>
</dbReference>
<dbReference type="NCBIfam" id="TIGR00401">
    <property type="entry name" value="msrA"/>
    <property type="match status" value="1"/>
</dbReference>
<comment type="catalytic activity">
    <reaction evidence="2 4">
        <text>L-methionyl-[protein] + [thioredoxin]-disulfide + H2O = L-methionyl-(S)-S-oxide-[protein] + [thioredoxin]-dithiol</text>
        <dbReference type="Rhea" id="RHEA:14217"/>
        <dbReference type="Rhea" id="RHEA-COMP:10698"/>
        <dbReference type="Rhea" id="RHEA-COMP:10700"/>
        <dbReference type="Rhea" id="RHEA-COMP:12313"/>
        <dbReference type="Rhea" id="RHEA-COMP:12315"/>
        <dbReference type="ChEBI" id="CHEBI:15377"/>
        <dbReference type="ChEBI" id="CHEBI:16044"/>
        <dbReference type="ChEBI" id="CHEBI:29950"/>
        <dbReference type="ChEBI" id="CHEBI:44120"/>
        <dbReference type="ChEBI" id="CHEBI:50058"/>
        <dbReference type="EC" id="1.8.4.11"/>
    </reaction>
</comment>